<feature type="region of interest" description="Disordered" evidence="1">
    <location>
        <begin position="54"/>
        <end position="97"/>
    </location>
</feature>
<name>A0A9W7W4T4_9PEZI</name>
<evidence type="ECO:0000313" key="2">
    <source>
        <dbReference type="EMBL" id="KAH9835473.1"/>
    </source>
</evidence>
<gene>
    <name evidence="2" type="ORF">Tdes44962_MAKER08552</name>
</gene>
<dbReference type="EMBL" id="RIBY02000935">
    <property type="protein sequence ID" value="KAH9835473.1"/>
    <property type="molecule type" value="Genomic_DNA"/>
</dbReference>
<proteinExistence type="predicted"/>
<dbReference type="Proteomes" id="UP001138500">
    <property type="component" value="Unassembled WGS sequence"/>
</dbReference>
<dbReference type="AlphaFoldDB" id="A0A9W7W4T4"/>
<reference evidence="2 3" key="2">
    <citation type="journal article" date="2021" name="Curr. Genet.">
        <title>Genetic response to nitrogen starvation in the aggressive Eucalyptus foliar pathogen Teratosphaeria destructans.</title>
        <authorList>
            <person name="Havenga M."/>
            <person name="Wingfield B.D."/>
            <person name="Wingfield M.J."/>
            <person name="Dreyer L.L."/>
            <person name="Roets F."/>
            <person name="Aylward J."/>
        </authorList>
    </citation>
    <scope>NUCLEOTIDE SEQUENCE [LARGE SCALE GENOMIC DNA]</scope>
    <source>
        <strain evidence="2">CMW44962</strain>
    </source>
</reference>
<keyword evidence="3" id="KW-1185">Reference proteome</keyword>
<organism evidence="2 3">
    <name type="scientific">Teratosphaeria destructans</name>
    <dbReference type="NCBI Taxonomy" id="418781"/>
    <lineage>
        <taxon>Eukaryota</taxon>
        <taxon>Fungi</taxon>
        <taxon>Dikarya</taxon>
        <taxon>Ascomycota</taxon>
        <taxon>Pezizomycotina</taxon>
        <taxon>Dothideomycetes</taxon>
        <taxon>Dothideomycetidae</taxon>
        <taxon>Mycosphaerellales</taxon>
        <taxon>Teratosphaeriaceae</taxon>
        <taxon>Teratosphaeria</taxon>
    </lineage>
</organism>
<reference evidence="2 3" key="1">
    <citation type="journal article" date="2018" name="IMA Fungus">
        <title>IMA Genome-F 10: Nine draft genome sequences of Claviceps purpurea s.lat., including C. arundinis, C. humidiphila, and C. cf. spartinae, pseudomolecules for the pitch canker pathogen Fusarium circinatum, draft genome of Davidsoniella eucalypti, Grosmannia galeiformis, Quambalaria eucalypti, and Teratosphaeria destructans.</title>
        <authorList>
            <person name="Wingfield B.D."/>
            <person name="Liu M."/>
            <person name="Nguyen H.D."/>
            <person name="Lane F.A."/>
            <person name="Morgan S.W."/>
            <person name="De Vos L."/>
            <person name="Wilken P.M."/>
            <person name="Duong T.A."/>
            <person name="Aylward J."/>
            <person name="Coetzee M.P."/>
            <person name="Dadej K."/>
            <person name="De Beer Z.W."/>
            <person name="Findlay W."/>
            <person name="Havenga M."/>
            <person name="Kolarik M."/>
            <person name="Menzies J.G."/>
            <person name="Naidoo K."/>
            <person name="Pochopski O."/>
            <person name="Shoukouhi P."/>
            <person name="Santana Q.C."/>
            <person name="Seifert K.A."/>
            <person name="Soal N."/>
            <person name="Steenkamp E.T."/>
            <person name="Tatham C.T."/>
            <person name="van der Nest M.A."/>
            <person name="Wingfield M.J."/>
        </authorList>
    </citation>
    <scope>NUCLEOTIDE SEQUENCE [LARGE SCALE GENOMIC DNA]</scope>
    <source>
        <strain evidence="2">CMW44962</strain>
    </source>
</reference>
<accession>A0A9W7W4T4</accession>
<evidence type="ECO:0000256" key="1">
    <source>
        <dbReference type="SAM" id="MobiDB-lite"/>
    </source>
</evidence>
<protein>
    <submittedName>
        <fullName evidence="2">Uncharacterized protein</fullName>
    </submittedName>
</protein>
<sequence>MREIRDIIGSINTVARSDTATHGHLTRHLAQTWVKESNSIAGAPVEVEREMGQARAERELGRPLGRRGGQSYDGAGGQEKRRYTLPGKTDMTRSEVGTTCSRSCCRLRLKGQQQAEVIAPELPSWRSEMQQYSGMMR</sequence>
<comment type="caution">
    <text evidence="2">The sequence shown here is derived from an EMBL/GenBank/DDBJ whole genome shotgun (WGS) entry which is preliminary data.</text>
</comment>
<evidence type="ECO:0000313" key="3">
    <source>
        <dbReference type="Proteomes" id="UP001138500"/>
    </source>
</evidence>